<organism evidence="1 2">
    <name type="scientific">Bifidobacterium xylocopae</name>
    <dbReference type="NCBI Taxonomy" id="2493119"/>
    <lineage>
        <taxon>Bacteria</taxon>
        <taxon>Bacillati</taxon>
        <taxon>Actinomycetota</taxon>
        <taxon>Actinomycetes</taxon>
        <taxon>Bifidobacteriales</taxon>
        <taxon>Bifidobacteriaceae</taxon>
        <taxon>Bifidobacterium</taxon>
    </lineage>
</organism>
<dbReference type="InterPro" id="IPR013321">
    <property type="entry name" value="Arc_rbn_hlx_hlx"/>
</dbReference>
<dbReference type="Gene3D" id="1.10.1220.10">
    <property type="entry name" value="Met repressor-like"/>
    <property type="match status" value="1"/>
</dbReference>
<evidence type="ECO:0008006" key="3">
    <source>
        <dbReference type="Google" id="ProtNLM"/>
    </source>
</evidence>
<proteinExistence type="predicted"/>
<reference evidence="1 2" key="1">
    <citation type="submission" date="2017-10" db="EMBL/GenBank/DDBJ databases">
        <title>Bifidobacterium xylocopum sp. nov. and Bifidobacterium aemilianum sp. nov., from the carpenter bee (Xylocopa violacea) digestive tract.</title>
        <authorList>
            <person name="Alberoni D."/>
            <person name="Baffoni L."/>
            <person name="Di Gioia D."/>
            <person name="Gaggia F."/>
            <person name="Biavati B."/>
        </authorList>
    </citation>
    <scope>NUCLEOTIDE SEQUENCE [LARGE SCALE GENOMIC DNA]</scope>
    <source>
        <strain evidence="1 2">XV2</strain>
    </source>
</reference>
<gene>
    <name evidence="1" type="ORF">CRD59_07385</name>
</gene>
<sequence length="106" mass="11739">MNENEGEMEWRWDDTKAEEATGAEAQRMMDGLLARAAGVPTATREEAVDVIMGRPHVGEKRETEVLHVRVPKAWVAQIDRTAGGESLSRSELLRRLIGGGLQRTQA</sequence>
<comment type="caution">
    <text evidence="1">The sequence shown here is derived from an EMBL/GenBank/DDBJ whole genome shotgun (WGS) entry which is preliminary data.</text>
</comment>
<accession>A0A366KDK9</accession>
<dbReference type="Proteomes" id="UP000252345">
    <property type="component" value="Unassembled WGS sequence"/>
</dbReference>
<evidence type="ECO:0000313" key="2">
    <source>
        <dbReference type="Proteomes" id="UP000252345"/>
    </source>
</evidence>
<dbReference type="AlphaFoldDB" id="A0A366KDK9"/>
<evidence type="ECO:0000313" key="1">
    <source>
        <dbReference type="EMBL" id="RBP98751.1"/>
    </source>
</evidence>
<name>A0A366KDK9_9BIFI</name>
<dbReference type="RefSeq" id="WP_113854046.1">
    <property type="nucleotide sequence ID" value="NZ_PDCH01000024.1"/>
</dbReference>
<keyword evidence="2" id="KW-1185">Reference proteome</keyword>
<dbReference type="GO" id="GO:0006355">
    <property type="term" value="P:regulation of DNA-templated transcription"/>
    <property type="evidence" value="ECO:0007669"/>
    <property type="project" value="InterPro"/>
</dbReference>
<protein>
    <recommendedName>
        <fullName evidence="3">Ribbon-helix-helix protein CopG domain-containing protein</fullName>
    </recommendedName>
</protein>
<dbReference type="EMBL" id="PDCH01000024">
    <property type="protein sequence ID" value="RBP98751.1"/>
    <property type="molecule type" value="Genomic_DNA"/>
</dbReference>